<reference evidence="1 2" key="1">
    <citation type="submission" date="2019-03" db="EMBL/GenBank/DDBJ databases">
        <title>First draft genome of Liparis tanakae, snailfish: a comprehensive survey of snailfish specific genes.</title>
        <authorList>
            <person name="Kim W."/>
            <person name="Song I."/>
            <person name="Jeong J.-H."/>
            <person name="Kim D."/>
            <person name="Kim S."/>
            <person name="Ryu S."/>
            <person name="Song J.Y."/>
            <person name="Lee S.K."/>
        </authorList>
    </citation>
    <scope>NUCLEOTIDE SEQUENCE [LARGE SCALE GENOMIC DNA]</scope>
    <source>
        <tissue evidence="1">Muscle</tissue>
    </source>
</reference>
<accession>A0A4Z2GT39</accession>
<organism evidence="1 2">
    <name type="scientific">Liparis tanakae</name>
    <name type="common">Tanaka's snailfish</name>
    <dbReference type="NCBI Taxonomy" id="230148"/>
    <lineage>
        <taxon>Eukaryota</taxon>
        <taxon>Metazoa</taxon>
        <taxon>Chordata</taxon>
        <taxon>Craniata</taxon>
        <taxon>Vertebrata</taxon>
        <taxon>Euteleostomi</taxon>
        <taxon>Actinopterygii</taxon>
        <taxon>Neopterygii</taxon>
        <taxon>Teleostei</taxon>
        <taxon>Neoteleostei</taxon>
        <taxon>Acanthomorphata</taxon>
        <taxon>Eupercaria</taxon>
        <taxon>Perciformes</taxon>
        <taxon>Cottioidei</taxon>
        <taxon>Cottales</taxon>
        <taxon>Liparidae</taxon>
        <taxon>Liparis</taxon>
    </lineage>
</organism>
<evidence type="ECO:0000313" key="1">
    <source>
        <dbReference type="EMBL" id="TNN56666.1"/>
    </source>
</evidence>
<dbReference type="Proteomes" id="UP000314294">
    <property type="component" value="Unassembled WGS sequence"/>
</dbReference>
<protein>
    <submittedName>
        <fullName evidence="1">Uncharacterized protein</fullName>
    </submittedName>
</protein>
<proteinExistence type="predicted"/>
<comment type="caution">
    <text evidence="1">The sequence shown here is derived from an EMBL/GenBank/DDBJ whole genome shotgun (WGS) entry which is preliminary data.</text>
</comment>
<name>A0A4Z2GT39_9TELE</name>
<keyword evidence="2" id="KW-1185">Reference proteome</keyword>
<sequence>MVSSSSKCLSLISSFFIWVSTSSATRDLIFLSSTAAKREHFLFSGVGLWALTLALVAADARAAAAAVAMFPSPMSCSSFFLFSSPSSTAAFSSFSFSCSEGDVSMDSSFSLSDGGRRRRHLTALAQNHATETSFCPLVLASPASSPSSLSSSRSEPSFFTLSTASVLSLFSADSLGFSASSFSSA</sequence>
<dbReference type="EMBL" id="SRLO01000423">
    <property type="protein sequence ID" value="TNN56666.1"/>
    <property type="molecule type" value="Genomic_DNA"/>
</dbReference>
<dbReference type="AlphaFoldDB" id="A0A4Z2GT39"/>
<gene>
    <name evidence="1" type="ORF">EYF80_033093</name>
</gene>
<evidence type="ECO:0000313" key="2">
    <source>
        <dbReference type="Proteomes" id="UP000314294"/>
    </source>
</evidence>